<keyword evidence="2" id="KW-1185">Reference proteome</keyword>
<evidence type="ECO:0000313" key="2">
    <source>
        <dbReference type="Proteomes" id="UP000198775"/>
    </source>
</evidence>
<gene>
    <name evidence="1" type="ORF">SAMN05216388_1006226</name>
</gene>
<sequence length="54" mass="6234">MQYVFYGPIERNRYGSDLFRNESAAAPGFQNDVVTVFRVNQSAIERDEFSTRSP</sequence>
<accession>A0A1H8KX57</accession>
<reference evidence="2" key="1">
    <citation type="submission" date="2016-10" db="EMBL/GenBank/DDBJ databases">
        <authorList>
            <person name="Varghese N."/>
            <person name="Submissions S."/>
        </authorList>
    </citation>
    <scope>NUCLEOTIDE SEQUENCE [LARGE SCALE GENOMIC DNA]</scope>
    <source>
        <strain evidence="2">IBRC-M 10043</strain>
    </source>
</reference>
<name>A0A1H8KX57_9EURY</name>
<protein>
    <submittedName>
        <fullName evidence="1">Uncharacterized protein</fullName>
    </submittedName>
</protein>
<organism evidence="1 2">
    <name type="scientific">Halorientalis persicus</name>
    <dbReference type="NCBI Taxonomy" id="1367881"/>
    <lineage>
        <taxon>Archaea</taxon>
        <taxon>Methanobacteriati</taxon>
        <taxon>Methanobacteriota</taxon>
        <taxon>Stenosarchaea group</taxon>
        <taxon>Halobacteria</taxon>
        <taxon>Halobacteriales</taxon>
        <taxon>Haloarculaceae</taxon>
        <taxon>Halorientalis</taxon>
    </lineage>
</organism>
<evidence type="ECO:0000313" key="1">
    <source>
        <dbReference type="EMBL" id="SEN97439.1"/>
    </source>
</evidence>
<dbReference type="Proteomes" id="UP000198775">
    <property type="component" value="Unassembled WGS sequence"/>
</dbReference>
<dbReference type="AlphaFoldDB" id="A0A1H8KX57"/>
<dbReference type="EMBL" id="FOCX01000006">
    <property type="protein sequence ID" value="SEN97439.1"/>
    <property type="molecule type" value="Genomic_DNA"/>
</dbReference>
<proteinExistence type="predicted"/>